<evidence type="ECO:0000313" key="2">
    <source>
        <dbReference type="EMBL" id="KXS21876.1"/>
    </source>
</evidence>
<reference evidence="2 3" key="1">
    <citation type="journal article" date="2015" name="Genome Biol. Evol.">
        <title>Phylogenomic analyses indicate that early fungi evolved digesting cell walls of algal ancestors of land plants.</title>
        <authorList>
            <person name="Chang Y."/>
            <person name="Wang S."/>
            <person name="Sekimoto S."/>
            <person name="Aerts A.L."/>
            <person name="Choi C."/>
            <person name="Clum A."/>
            <person name="LaButti K.M."/>
            <person name="Lindquist E.A."/>
            <person name="Yee Ngan C."/>
            <person name="Ohm R.A."/>
            <person name="Salamov A.A."/>
            <person name="Grigoriev I.V."/>
            <person name="Spatafora J.W."/>
            <person name="Berbee M.L."/>
        </authorList>
    </citation>
    <scope>NUCLEOTIDE SEQUENCE [LARGE SCALE GENOMIC DNA]</scope>
    <source>
        <strain evidence="2 3">JEL478</strain>
    </source>
</reference>
<keyword evidence="3" id="KW-1185">Reference proteome</keyword>
<accession>A0A139AYS2</accession>
<gene>
    <name evidence="2" type="ORF">M427DRAFT_280792</name>
</gene>
<evidence type="ECO:0000256" key="1">
    <source>
        <dbReference type="SAM" id="MobiDB-lite"/>
    </source>
</evidence>
<feature type="region of interest" description="Disordered" evidence="1">
    <location>
        <begin position="188"/>
        <end position="210"/>
    </location>
</feature>
<evidence type="ECO:0000313" key="3">
    <source>
        <dbReference type="Proteomes" id="UP000070544"/>
    </source>
</evidence>
<dbReference type="Proteomes" id="UP000070544">
    <property type="component" value="Unassembled WGS sequence"/>
</dbReference>
<protein>
    <submittedName>
        <fullName evidence="2">Uncharacterized protein</fullName>
    </submittedName>
</protein>
<name>A0A139AYS2_GONPJ</name>
<organism evidence="2 3">
    <name type="scientific">Gonapodya prolifera (strain JEL478)</name>
    <name type="common">Monoblepharis prolifera</name>
    <dbReference type="NCBI Taxonomy" id="1344416"/>
    <lineage>
        <taxon>Eukaryota</taxon>
        <taxon>Fungi</taxon>
        <taxon>Fungi incertae sedis</taxon>
        <taxon>Chytridiomycota</taxon>
        <taxon>Chytridiomycota incertae sedis</taxon>
        <taxon>Monoblepharidomycetes</taxon>
        <taxon>Monoblepharidales</taxon>
        <taxon>Gonapodyaceae</taxon>
        <taxon>Gonapodya</taxon>
    </lineage>
</organism>
<dbReference type="AlphaFoldDB" id="A0A139AYS2"/>
<feature type="region of interest" description="Disordered" evidence="1">
    <location>
        <begin position="1"/>
        <end position="22"/>
    </location>
</feature>
<dbReference type="EMBL" id="KQ965732">
    <property type="protein sequence ID" value="KXS21876.1"/>
    <property type="molecule type" value="Genomic_DNA"/>
</dbReference>
<sequence>MFSGKRKGPTSDLHGHSPAKVPSSRIARSILSPSLLIPFLADILVVAAVSQEFSCQQRRPTGLGYPWISGVFSSVQRVPHQSRKDSAQHHRKPFAAGTPRDYMCPPTATIPRAHFGATIFRRPSVSSHTSTLLAPHTTSTLYSFTSALLASHATATLVSYKYCFASTSVPQLPRSRIHFCASSRFLSTSSETPSANRPNPSSPIRHSSRT</sequence>
<proteinExistence type="predicted"/>